<organism evidence="1">
    <name type="scientific">Manihot esculenta</name>
    <name type="common">Cassava</name>
    <name type="synonym">Jatropha manihot</name>
    <dbReference type="NCBI Taxonomy" id="3983"/>
    <lineage>
        <taxon>Eukaryota</taxon>
        <taxon>Viridiplantae</taxon>
        <taxon>Streptophyta</taxon>
        <taxon>Embryophyta</taxon>
        <taxon>Tracheophyta</taxon>
        <taxon>Spermatophyta</taxon>
        <taxon>Magnoliopsida</taxon>
        <taxon>eudicotyledons</taxon>
        <taxon>Gunneridae</taxon>
        <taxon>Pentapetalae</taxon>
        <taxon>rosids</taxon>
        <taxon>fabids</taxon>
        <taxon>Malpighiales</taxon>
        <taxon>Euphorbiaceae</taxon>
        <taxon>Crotonoideae</taxon>
        <taxon>Manihoteae</taxon>
        <taxon>Manihot</taxon>
    </lineage>
</organism>
<proteinExistence type="predicted"/>
<name>A0A2C9UM08_MANES</name>
<gene>
    <name evidence="1" type="ORF">MANES_14G157600</name>
</gene>
<sequence>MFSQSQVLANGYSLSSDYGICNLIIKQLSFFFLDIIFSSSDATSPCIFERIPYP</sequence>
<dbReference type="EMBL" id="CM004400">
    <property type="protein sequence ID" value="OAY31992.1"/>
    <property type="molecule type" value="Genomic_DNA"/>
</dbReference>
<protein>
    <submittedName>
        <fullName evidence="1">Uncharacterized protein</fullName>
    </submittedName>
</protein>
<dbReference type="AlphaFoldDB" id="A0A2C9UM08"/>
<reference evidence="1" key="1">
    <citation type="submission" date="2016-02" db="EMBL/GenBank/DDBJ databases">
        <title>WGS assembly of Manihot esculenta.</title>
        <authorList>
            <person name="Bredeson J.V."/>
            <person name="Prochnik S.E."/>
            <person name="Lyons J.B."/>
            <person name="Schmutz J."/>
            <person name="Grimwood J."/>
            <person name="Vrebalov J."/>
            <person name="Bart R.S."/>
            <person name="Amuge T."/>
            <person name="Ferguson M.E."/>
            <person name="Green R."/>
            <person name="Putnam N."/>
            <person name="Stites J."/>
            <person name="Rounsley S."/>
            <person name="Rokhsar D.S."/>
        </authorList>
    </citation>
    <scope>NUCLEOTIDE SEQUENCE [LARGE SCALE GENOMIC DNA]</scope>
    <source>
        <tissue evidence="1">Leaf</tissue>
    </source>
</reference>
<accession>A0A2C9UM08</accession>
<evidence type="ECO:0000313" key="1">
    <source>
        <dbReference type="EMBL" id="OAY31992.1"/>
    </source>
</evidence>